<sequence length="669" mass="75728">MTSAKHFFNWFKEAGRGHLTTFLAWGAFCIYGMIKAAGLNFNVYTYTGIGSTELLYICAGLGAAIGFLEFFYLLQPKKLDFYYSLPVRKGYIFWSRYLHGLFHFLLPLSLVLSILSIYQSSMDSAFSFYILSYPAKSMFVCLMIFLLFYHIVICSVILCGNMVASLLLSVGFLSYFQLLLNYVFLPLITNCFQTYYRSPLLESLLAHLVPIQLCQILCGTQLFDKEQILSYTPKADIILGILVWNTVLFLIMTMGQKRRKPEMIGRIFTFGIAERIVQILLTFLGGLLCGAFLLDIMHLTPANFLLWGIVFFSSSIIACALIHFLLEWLVQESHRVLLRRKAQPFLTAFAVLITGFLFLACAPVYDTYFPESQKVSALSISVAGLDMDGDTYSQILYGDSYPTEQQLKQYCFTEDAKALGMSWISSVIESNRQVSIDGQFLSKDSAYTTVTICYHMEHGQKYYRVYPLSKEMFAAFASVYESDEYKKAAYPASSPTYLADTGKDLFTWSDGVSKLPLKLSAEDKQNLLRAYAADIQQLKMQSLTQTVPAGILSITSQQTGYVQELPIYPFFTQTCSLLTDFGTDTDKTIADYPIASIEIHSSYAVPADSSGGTIHHFYETPEEIEKWKYSLVPETFDIQPLLTPLTQEGRVKIENTETTSYNEIKCRLK</sequence>
<dbReference type="EMBL" id="JAOQJX010000005">
    <property type="protein sequence ID" value="MCU6747026.1"/>
    <property type="molecule type" value="Genomic_DNA"/>
</dbReference>
<protein>
    <submittedName>
        <fullName evidence="3">DUF6449 domain-containing protein</fullName>
    </submittedName>
</protein>
<dbReference type="Pfam" id="PF20047">
    <property type="entry name" value="DUF6449"/>
    <property type="match status" value="1"/>
</dbReference>
<proteinExistence type="predicted"/>
<feature type="transmembrane region" description="Helical" evidence="1">
    <location>
        <begin position="22"/>
        <end position="42"/>
    </location>
</feature>
<keyword evidence="1" id="KW-1133">Transmembrane helix</keyword>
<evidence type="ECO:0000313" key="3">
    <source>
        <dbReference type="EMBL" id="MCU6747026.1"/>
    </source>
</evidence>
<keyword evidence="4" id="KW-1185">Reference proteome</keyword>
<feature type="transmembrane region" description="Helical" evidence="1">
    <location>
        <begin position="276"/>
        <end position="298"/>
    </location>
</feature>
<evidence type="ECO:0000259" key="2">
    <source>
        <dbReference type="Pfam" id="PF20047"/>
    </source>
</evidence>
<feature type="transmembrane region" description="Helical" evidence="1">
    <location>
        <begin position="235"/>
        <end position="255"/>
    </location>
</feature>
<dbReference type="Proteomes" id="UP001652394">
    <property type="component" value="Unassembled WGS sequence"/>
</dbReference>
<dbReference type="RefSeq" id="WP_059066669.1">
    <property type="nucleotide sequence ID" value="NZ_JAOQJX010000005.1"/>
</dbReference>
<feature type="transmembrane region" description="Helical" evidence="1">
    <location>
        <begin position="139"/>
        <end position="166"/>
    </location>
</feature>
<reference evidence="3 4" key="1">
    <citation type="journal article" date="2021" name="ISME Commun">
        <title>Automated analysis of genomic sequences facilitates high-throughput and comprehensive description of bacteria.</title>
        <authorList>
            <person name="Hitch T.C.A."/>
        </authorList>
    </citation>
    <scope>NUCLEOTIDE SEQUENCE [LARGE SCALE GENOMIC DNA]</scope>
    <source>
        <strain evidence="3 4">H2_18</strain>
    </source>
</reference>
<keyword evidence="1" id="KW-0472">Membrane</keyword>
<accession>A0ABT2TB22</accession>
<name>A0ABT2TB22_9FIRM</name>
<feature type="transmembrane region" description="Helical" evidence="1">
    <location>
        <begin position="172"/>
        <end position="192"/>
    </location>
</feature>
<organism evidence="3 4">
    <name type="scientific">Faecalicatena acetigenes</name>
    <dbReference type="NCBI Taxonomy" id="2981790"/>
    <lineage>
        <taxon>Bacteria</taxon>
        <taxon>Bacillati</taxon>
        <taxon>Bacillota</taxon>
        <taxon>Clostridia</taxon>
        <taxon>Lachnospirales</taxon>
        <taxon>Lachnospiraceae</taxon>
        <taxon>Faecalicatena</taxon>
    </lineage>
</organism>
<dbReference type="InterPro" id="IPR045611">
    <property type="entry name" value="DUF6449"/>
</dbReference>
<keyword evidence="1" id="KW-0812">Transmembrane</keyword>
<feature type="transmembrane region" description="Helical" evidence="1">
    <location>
        <begin position="304"/>
        <end position="326"/>
    </location>
</feature>
<evidence type="ECO:0000313" key="4">
    <source>
        <dbReference type="Proteomes" id="UP001652394"/>
    </source>
</evidence>
<feature type="transmembrane region" description="Helical" evidence="1">
    <location>
        <begin position="54"/>
        <end position="74"/>
    </location>
</feature>
<feature type="transmembrane region" description="Helical" evidence="1">
    <location>
        <begin position="94"/>
        <end position="118"/>
    </location>
</feature>
<comment type="caution">
    <text evidence="3">The sequence shown here is derived from an EMBL/GenBank/DDBJ whole genome shotgun (WGS) entry which is preliminary data.</text>
</comment>
<feature type="domain" description="DUF6449" evidence="2">
    <location>
        <begin position="454"/>
        <end position="558"/>
    </location>
</feature>
<feature type="transmembrane region" description="Helical" evidence="1">
    <location>
        <begin position="346"/>
        <end position="365"/>
    </location>
</feature>
<gene>
    <name evidence="3" type="ORF">OCV51_05060</name>
</gene>
<evidence type="ECO:0000256" key="1">
    <source>
        <dbReference type="SAM" id="Phobius"/>
    </source>
</evidence>